<comment type="caution">
    <text evidence="2">The sequence shown here is derived from an EMBL/GenBank/DDBJ whole genome shotgun (WGS) entry which is preliminary data.</text>
</comment>
<dbReference type="Proteomes" id="UP001597205">
    <property type="component" value="Unassembled WGS sequence"/>
</dbReference>
<keyword evidence="3" id="KW-1185">Reference proteome</keyword>
<name>A0ABW3RN76_9SPHI</name>
<protein>
    <submittedName>
        <fullName evidence="2">Nitrogen regulatory IIA protein</fullName>
    </submittedName>
</protein>
<gene>
    <name evidence="2" type="ORF">ACFQ2C_13740</name>
</gene>
<feature type="transmembrane region" description="Helical" evidence="1">
    <location>
        <begin position="30"/>
        <end position="50"/>
    </location>
</feature>
<evidence type="ECO:0000313" key="2">
    <source>
        <dbReference type="EMBL" id="MFD1166670.1"/>
    </source>
</evidence>
<accession>A0ABW3RN76</accession>
<evidence type="ECO:0000256" key="1">
    <source>
        <dbReference type="SAM" id="Phobius"/>
    </source>
</evidence>
<reference evidence="3" key="1">
    <citation type="journal article" date="2019" name="Int. J. Syst. Evol. Microbiol.">
        <title>The Global Catalogue of Microorganisms (GCM) 10K type strain sequencing project: providing services to taxonomists for standard genome sequencing and annotation.</title>
        <authorList>
            <consortium name="The Broad Institute Genomics Platform"/>
            <consortium name="The Broad Institute Genome Sequencing Center for Infectious Disease"/>
            <person name="Wu L."/>
            <person name="Ma J."/>
        </authorList>
    </citation>
    <scope>NUCLEOTIDE SEQUENCE [LARGE SCALE GENOMIC DNA]</scope>
    <source>
        <strain evidence="3">CCUG 52468</strain>
    </source>
</reference>
<evidence type="ECO:0000313" key="3">
    <source>
        <dbReference type="Proteomes" id="UP001597205"/>
    </source>
</evidence>
<keyword evidence="1" id="KW-0472">Membrane</keyword>
<proteinExistence type="predicted"/>
<dbReference type="RefSeq" id="WP_298006434.1">
    <property type="nucleotide sequence ID" value="NZ_JBHTKY010000022.1"/>
</dbReference>
<organism evidence="2 3">
    <name type="scientific">Sphingobacterium daejeonense</name>
    <dbReference type="NCBI Taxonomy" id="371142"/>
    <lineage>
        <taxon>Bacteria</taxon>
        <taxon>Pseudomonadati</taxon>
        <taxon>Bacteroidota</taxon>
        <taxon>Sphingobacteriia</taxon>
        <taxon>Sphingobacteriales</taxon>
        <taxon>Sphingobacteriaceae</taxon>
        <taxon>Sphingobacterium</taxon>
    </lineage>
</organism>
<dbReference type="EMBL" id="JBHTKY010000022">
    <property type="protein sequence ID" value="MFD1166670.1"/>
    <property type="molecule type" value="Genomic_DNA"/>
</dbReference>
<keyword evidence="1" id="KW-1133">Transmembrane helix</keyword>
<sequence length="87" mass="10409">MKKLRANIEQHFDKLDDRFRALPLRKQRQYTLYFFMGYLVLTAAVIWNVWHDTATSNEAINIKHIENPVLKKKESSTRLQDTLLTFK</sequence>
<keyword evidence="1" id="KW-0812">Transmembrane</keyword>